<keyword evidence="6 7" id="KW-0472">Membrane</keyword>
<evidence type="ECO:0000256" key="4">
    <source>
        <dbReference type="ARBA" id="ARBA00022692"/>
    </source>
</evidence>
<feature type="transmembrane region" description="Helical" evidence="7">
    <location>
        <begin position="139"/>
        <end position="158"/>
    </location>
</feature>
<feature type="transmembrane region" description="Helical" evidence="7">
    <location>
        <begin position="190"/>
        <end position="207"/>
    </location>
</feature>
<keyword evidence="3" id="KW-1003">Cell membrane</keyword>
<evidence type="ECO:0000256" key="6">
    <source>
        <dbReference type="ARBA" id="ARBA00023136"/>
    </source>
</evidence>
<evidence type="ECO:0000256" key="7">
    <source>
        <dbReference type="SAM" id="Phobius"/>
    </source>
</evidence>
<accession>A0A8S5NWC5</accession>
<evidence type="ECO:0000256" key="2">
    <source>
        <dbReference type="ARBA" id="ARBA00022448"/>
    </source>
</evidence>
<feature type="transmembrane region" description="Helical" evidence="7">
    <location>
        <begin position="213"/>
        <end position="231"/>
    </location>
</feature>
<dbReference type="GO" id="GO:0034257">
    <property type="term" value="F:nicotinamide riboside transmembrane transporter activity"/>
    <property type="evidence" value="ECO:0007669"/>
    <property type="project" value="InterPro"/>
</dbReference>
<protein>
    <submittedName>
        <fullName evidence="8">Nicotinamide mononucleotide transporter</fullName>
    </submittedName>
</protein>
<feature type="transmembrane region" description="Helical" evidence="7">
    <location>
        <begin position="164"/>
        <end position="183"/>
    </location>
</feature>
<evidence type="ECO:0000256" key="3">
    <source>
        <dbReference type="ARBA" id="ARBA00022475"/>
    </source>
</evidence>
<dbReference type="PANTHER" id="PTHR36122">
    <property type="entry name" value="NICOTINAMIDE RIBOSIDE TRANSPORTER PNUC"/>
    <property type="match status" value="1"/>
</dbReference>
<feature type="transmembrane region" description="Helical" evidence="7">
    <location>
        <begin position="20"/>
        <end position="42"/>
    </location>
</feature>
<comment type="subcellular location">
    <subcellularLocation>
        <location evidence="1">Cell membrane</location>
        <topology evidence="1">Multi-pass membrane protein</topology>
    </subcellularLocation>
</comment>
<dbReference type="PANTHER" id="PTHR36122:SF2">
    <property type="entry name" value="NICOTINAMIDE RIBOSIDE TRANSPORTER PNUC"/>
    <property type="match status" value="1"/>
</dbReference>
<keyword evidence="4 7" id="KW-0812">Transmembrane</keyword>
<feature type="transmembrane region" description="Helical" evidence="7">
    <location>
        <begin position="101"/>
        <end position="118"/>
    </location>
</feature>
<dbReference type="GO" id="GO:0005886">
    <property type="term" value="C:plasma membrane"/>
    <property type="evidence" value="ECO:0007669"/>
    <property type="project" value="UniProtKB-SubCell"/>
</dbReference>
<keyword evidence="5 7" id="KW-1133">Transmembrane helix</keyword>
<dbReference type="InterPro" id="IPR006419">
    <property type="entry name" value="NMN_transpt_PnuC"/>
</dbReference>
<dbReference type="EMBL" id="BK015264">
    <property type="protein sequence ID" value="DAD98536.1"/>
    <property type="molecule type" value="Genomic_DNA"/>
</dbReference>
<feature type="transmembrane region" description="Helical" evidence="7">
    <location>
        <begin position="76"/>
        <end position="95"/>
    </location>
</feature>
<dbReference type="NCBIfam" id="TIGR01528">
    <property type="entry name" value="NMN_trans_PnuC"/>
    <property type="match status" value="1"/>
</dbReference>
<proteinExistence type="predicted"/>
<dbReference type="Pfam" id="PF04973">
    <property type="entry name" value="NMN_transporter"/>
    <property type="match status" value="1"/>
</dbReference>
<reference evidence="8" key="1">
    <citation type="journal article" date="2021" name="Proc. Natl. Acad. Sci. U.S.A.">
        <title>A Catalog of Tens of Thousands of Viruses from Human Metagenomes Reveals Hidden Associations with Chronic Diseases.</title>
        <authorList>
            <person name="Tisza M.J."/>
            <person name="Buck C.B."/>
        </authorList>
    </citation>
    <scope>NUCLEOTIDE SEQUENCE</scope>
    <source>
        <strain evidence="8">CtTnV63</strain>
    </source>
</reference>
<evidence type="ECO:0000256" key="1">
    <source>
        <dbReference type="ARBA" id="ARBA00004651"/>
    </source>
</evidence>
<evidence type="ECO:0000256" key="5">
    <source>
        <dbReference type="ARBA" id="ARBA00022989"/>
    </source>
</evidence>
<name>A0A8S5NWC5_9CAUD</name>
<keyword evidence="2" id="KW-0813">Transport</keyword>
<organism evidence="8">
    <name type="scientific">Siphoviridae sp. ctTnV63</name>
    <dbReference type="NCBI Taxonomy" id="2825523"/>
    <lineage>
        <taxon>Viruses</taxon>
        <taxon>Duplodnaviria</taxon>
        <taxon>Heunggongvirae</taxon>
        <taxon>Uroviricota</taxon>
        <taxon>Caudoviricetes</taxon>
    </lineage>
</organism>
<feature type="transmembrane region" description="Helical" evidence="7">
    <location>
        <begin position="48"/>
        <end position="69"/>
    </location>
</feature>
<sequence>MKNFLKDLKSSFRTLHWYEWLMAIVMIGIAAYAMISAFVNPTENGNPAWLTVVNFISAICGVVCIFFCAKANISNFAFGLINTIVYIVYLAYWKIYGTMCLEIFLYLPVNVISWIVWSRHRDEDDKRLTKAKRLKWWQNIIMFAILGIFTVGYHAILVKVGGNVAWLDAMTVSIGIIATLLEMLRYREQYVLWLITDVVAVAMYIQHFDAVYLTKKSIYLIMAIVGLYNWVKSSQRNKINA</sequence>
<evidence type="ECO:0000313" key="8">
    <source>
        <dbReference type="EMBL" id="DAD98536.1"/>
    </source>
</evidence>